<accession>A0A917B4X9</accession>
<dbReference type="GO" id="GO:0006167">
    <property type="term" value="P:AMP biosynthetic process"/>
    <property type="evidence" value="ECO:0007669"/>
    <property type="project" value="TreeGrafter"/>
</dbReference>
<proteinExistence type="inferred from homology"/>
<dbReference type="SUPFAM" id="SSF53254">
    <property type="entry name" value="Phosphoglycerate mutase-like"/>
    <property type="match status" value="1"/>
</dbReference>
<dbReference type="CDD" id="cd07067">
    <property type="entry name" value="HP_PGM_like"/>
    <property type="match status" value="1"/>
</dbReference>
<comment type="caution">
    <text evidence="5">The sequence shown here is derived from an EMBL/GenBank/DDBJ whole genome shotgun (WGS) entry which is preliminary data.</text>
</comment>
<dbReference type="InterPro" id="IPR015797">
    <property type="entry name" value="NUDIX_hydrolase-like_dom_sf"/>
</dbReference>
<keyword evidence="6" id="KW-1185">Reference proteome</keyword>
<dbReference type="Proteomes" id="UP000598775">
    <property type="component" value="Unassembled WGS sequence"/>
</dbReference>
<dbReference type="PRINTS" id="PR00502">
    <property type="entry name" value="NUDIXFAMILY"/>
</dbReference>
<dbReference type="RefSeq" id="WP_188675008.1">
    <property type="nucleotide sequence ID" value="NZ_BMGP01000002.1"/>
</dbReference>
<dbReference type="CDD" id="cd03673">
    <property type="entry name" value="NUDIX_Ap6A_hydrolase"/>
    <property type="match status" value="1"/>
</dbReference>
<dbReference type="InterPro" id="IPR000086">
    <property type="entry name" value="NUDIX_hydrolase_dom"/>
</dbReference>
<dbReference type="InterPro" id="IPR013078">
    <property type="entry name" value="His_Pase_superF_clade-1"/>
</dbReference>
<protein>
    <submittedName>
        <fullName evidence="5">8-oxo-dGTP diphosphatase</fullName>
    </submittedName>
</protein>
<dbReference type="AlphaFoldDB" id="A0A917B4X9"/>
<gene>
    <name evidence="5" type="primary">mutT1</name>
    <name evidence="5" type="ORF">GCM10011399_10910</name>
</gene>
<dbReference type="SUPFAM" id="SSF55811">
    <property type="entry name" value="Nudix"/>
    <property type="match status" value="1"/>
</dbReference>
<dbReference type="Pfam" id="PF00293">
    <property type="entry name" value="NUDIX"/>
    <property type="match status" value="1"/>
</dbReference>
<dbReference type="PANTHER" id="PTHR21340">
    <property type="entry name" value="DIADENOSINE 5,5-P1,P4-TETRAPHOSPHATE PYROPHOSPHOHYDROLASE MUTT"/>
    <property type="match status" value="1"/>
</dbReference>
<dbReference type="Gene3D" id="3.40.50.1240">
    <property type="entry name" value="Phosphoglycerate mutase-like"/>
    <property type="match status" value="1"/>
</dbReference>
<evidence type="ECO:0000256" key="2">
    <source>
        <dbReference type="ARBA" id="ARBA00022801"/>
    </source>
</evidence>
<dbReference type="PANTHER" id="PTHR21340:SF0">
    <property type="entry name" value="BIS(5'-NUCLEOSYL)-TETRAPHOSPHATASE [ASYMMETRICAL]"/>
    <property type="match status" value="1"/>
</dbReference>
<dbReference type="GO" id="GO:0006754">
    <property type="term" value="P:ATP biosynthetic process"/>
    <property type="evidence" value="ECO:0007669"/>
    <property type="project" value="TreeGrafter"/>
</dbReference>
<dbReference type="PROSITE" id="PS00893">
    <property type="entry name" value="NUDIX_BOX"/>
    <property type="match status" value="1"/>
</dbReference>
<comment type="similarity">
    <text evidence="1 3">Belongs to the Nudix hydrolase family.</text>
</comment>
<dbReference type="SMART" id="SM00855">
    <property type="entry name" value="PGAM"/>
    <property type="match status" value="1"/>
</dbReference>
<evidence type="ECO:0000313" key="5">
    <source>
        <dbReference type="EMBL" id="GGF19109.1"/>
    </source>
</evidence>
<evidence type="ECO:0000259" key="4">
    <source>
        <dbReference type="PROSITE" id="PS51462"/>
    </source>
</evidence>
<reference evidence="5 6" key="1">
    <citation type="journal article" date="2014" name="Int. J. Syst. Evol. Microbiol.">
        <title>Complete genome sequence of Corynebacterium casei LMG S-19264T (=DSM 44701T), isolated from a smear-ripened cheese.</title>
        <authorList>
            <consortium name="US DOE Joint Genome Institute (JGI-PGF)"/>
            <person name="Walter F."/>
            <person name="Albersmeier A."/>
            <person name="Kalinowski J."/>
            <person name="Ruckert C."/>
        </authorList>
    </citation>
    <scope>NUCLEOTIDE SEQUENCE [LARGE SCALE GENOMIC DNA]</scope>
    <source>
        <strain evidence="5 6">CGMCC 1.12976</strain>
    </source>
</reference>
<name>A0A917B4X9_9MICO</name>
<dbReference type="InterPro" id="IPR020084">
    <property type="entry name" value="NUDIX_hydrolase_CS"/>
</dbReference>
<sequence>MTVYAAGAVCWRVTNGKVRILVIHRAQRNDVSLPKGKVEAGETLPETAVREVLEETGLAIDLGVPLGVTSYTMPNNRDKVVYYWAAEVSPESFAASSFEPSEEVAGCEWMSLRKAKKTLSYERDVEVLERFQLLIDQGVLRTFSIIALRHAKTIPGSEFDGPDALRPLTHRGRTEANVIVPSLRAFGPSVLVSSTARRCIETVTPFSEAAEVRVRKTPLISQDAFEDGTSDVRHVVAKRVRKLTSAIVCAHGPVLPEIVREVGLAAGGTRQASLSRAGDLPVAGFSVLHLSVDQPGSGIIAIETHVPQLVS</sequence>
<dbReference type="InterPro" id="IPR029033">
    <property type="entry name" value="His_PPase_superfam"/>
</dbReference>
<dbReference type="InterPro" id="IPR051325">
    <property type="entry name" value="Nudix_hydrolase_domain"/>
</dbReference>
<dbReference type="EMBL" id="BMGP01000002">
    <property type="protein sequence ID" value="GGF19109.1"/>
    <property type="molecule type" value="Genomic_DNA"/>
</dbReference>
<dbReference type="GO" id="GO:0004081">
    <property type="term" value="F:bis(5'-nucleosyl)-tetraphosphatase (asymmetrical) activity"/>
    <property type="evidence" value="ECO:0007669"/>
    <property type="project" value="TreeGrafter"/>
</dbReference>
<evidence type="ECO:0000256" key="3">
    <source>
        <dbReference type="RuleBase" id="RU003476"/>
    </source>
</evidence>
<feature type="domain" description="Nudix hydrolase" evidence="4">
    <location>
        <begin position="3"/>
        <end position="133"/>
    </location>
</feature>
<dbReference type="Gene3D" id="3.90.79.10">
    <property type="entry name" value="Nucleoside Triphosphate Pyrophosphohydrolase"/>
    <property type="match status" value="1"/>
</dbReference>
<evidence type="ECO:0000313" key="6">
    <source>
        <dbReference type="Proteomes" id="UP000598775"/>
    </source>
</evidence>
<organism evidence="5 6">
    <name type="scientific">Subtercola lobariae</name>
    <dbReference type="NCBI Taxonomy" id="1588641"/>
    <lineage>
        <taxon>Bacteria</taxon>
        <taxon>Bacillati</taxon>
        <taxon>Actinomycetota</taxon>
        <taxon>Actinomycetes</taxon>
        <taxon>Micrococcales</taxon>
        <taxon>Microbacteriaceae</taxon>
        <taxon>Subtercola</taxon>
    </lineage>
</organism>
<evidence type="ECO:0000256" key="1">
    <source>
        <dbReference type="ARBA" id="ARBA00005582"/>
    </source>
</evidence>
<dbReference type="Pfam" id="PF00300">
    <property type="entry name" value="His_Phos_1"/>
    <property type="match status" value="1"/>
</dbReference>
<dbReference type="InterPro" id="IPR020476">
    <property type="entry name" value="Nudix_hydrolase"/>
</dbReference>
<dbReference type="PROSITE" id="PS51462">
    <property type="entry name" value="NUDIX"/>
    <property type="match status" value="1"/>
</dbReference>
<keyword evidence="2 3" id="KW-0378">Hydrolase</keyword>